<dbReference type="RefSeq" id="WP_146198885.1">
    <property type="nucleotide sequence ID" value="NZ_QEAS01000106.1"/>
</dbReference>
<feature type="domain" description="DUF6443" evidence="2">
    <location>
        <begin position="44"/>
        <end position="83"/>
    </location>
</feature>
<evidence type="ECO:0000313" key="3">
    <source>
        <dbReference type="EMBL" id="PWG77860.1"/>
    </source>
</evidence>
<feature type="non-terminal residue" evidence="3">
    <location>
        <position position="83"/>
    </location>
</feature>
<dbReference type="Pfam" id="PF20041">
    <property type="entry name" value="DUF6443"/>
    <property type="match status" value="1"/>
</dbReference>
<dbReference type="EMBL" id="QEAS01000106">
    <property type="protein sequence ID" value="PWG77860.1"/>
    <property type="molecule type" value="Genomic_DNA"/>
</dbReference>
<comment type="caution">
    <text evidence="3">The sequence shown here is derived from an EMBL/GenBank/DDBJ whole genome shotgun (WGS) entry which is preliminary data.</text>
</comment>
<dbReference type="InterPro" id="IPR045619">
    <property type="entry name" value="DUF6443"/>
</dbReference>
<organism evidence="3 4">
    <name type="scientific">Pararcticibacter amylolyticus</name>
    <dbReference type="NCBI Taxonomy" id="2173175"/>
    <lineage>
        <taxon>Bacteria</taxon>
        <taxon>Pseudomonadati</taxon>
        <taxon>Bacteroidota</taxon>
        <taxon>Sphingobacteriia</taxon>
        <taxon>Sphingobacteriales</taxon>
        <taxon>Sphingobacteriaceae</taxon>
        <taxon>Pararcticibacter</taxon>
    </lineage>
</organism>
<dbReference type="Proteomes" id="UP000245647">
    <property type="component" value="Unassembled WGS sequence"/>
</dbReference>
<sequence length="83" mass="9258">MKIFPSHLFPKATPVLVLLLSLSALLKAQSTDQNYIRTRTPLVKVTDEATLNTISSNKDQVQTTIQYFDGLGRPLQTIQRQGS</sequence>
<name>A0A2U2P917_9SPHI</name>
<accession>A0A2U2P917</accession>
<keyword evidence="4" id="KW-1185">Reference proteome</keyword>
<gene>
    <name evidence="3" type="ORF">DDR33_25290</name>
</gene>
<dbReference type="AlphaFoldDB" id="A0A2U2P917"/>
<evidence type="ECO:0000313" key="4">
    <source>
        <dbReference type="Proteomes" id="UP000245647"/>
    </source>
</evidence>
<feature type="signal peptide" evidence="1">
    <location>
        <begin position="1"/>
        <end position="28"/>
    </location>
</feature>
<evidence type="ECO:0000256" key="1">
    <source>
        <dbReference type="SAM" id="SignalP"/>
    </source>
</evidence>
<dbReference type="OrthoDB" id="1380840at2"/>
<protein>
    <recommendedName>
        <fullName evidence="2">DUF6443 domain-containing protein</fullName>
    </recommendedName>
</protein>
<reference evidence="3 4" key="1">
    <citation type="submission" date="2018-04" db="EMBL/GenBank/DDBJ databases">
        <title>Pedobacter chongqingensis sp. nov., isolated from a rottenly hemp rope.</title>
        <authorList>
            <person name="Cai Y."/>
        </authorList>
    </citation>
    <scope>NUCLEOTIDE SEQUENCE [LARGE SCALE GENOMIC DNA]</scope>
    <source>
        <strain evidence="3 4">FJ4-8</strain>
    </source>
</reference>
<feature type="chain" id="PRO_5015538456" description="DUF6443 domain-containing protein" evidence="1">
    <location>
        <begin position="29"/>
        <end position="83"/>
    </location>
</feature>
<evidence type="ECO:0000259" key="2">
    <source>
        <dbReference type="Pfam" id="PF20041"/>
    </source>
</evidence>
<keyword evidence="1" id="KW-0732">Signal</keyword>
<proteinExistence type="predicted"/>